<evidence type="ECO:0000256" key="2">
    <source>
        <dbReference type="SAM" id="MobiDB-lite"/>
    </source>
</evidence>
<dbReference type="InterPro" id="IPR041577">
    <property type="entry name" value="RT_RNaseH_2"/>
</dbReference>
<accession>A0AAD8TC54</accession>
<dbReference type="InterPro" id="IPR005162">
    <property type="entry name" value="Retrotrans_gag_dom"/>
</dbReference>
<dbReference type="CDD" id="cd01647">
    <property type="entry name" value="RT_LTR"/>
    <property type="match status" value="1"/>
</dbReference>
<dbReference type="Pfam" id="PF13456">
    <property type="entry name" value="RVT_3"/>
    <property type="match status" value="1"/>
</dbReference>
<proteinExistence type="predicted"/>
<dbReference type="GO" id="GO:0004523">
    <property type="term" value="F:RNA-DNA hybrid ribonuclease activity"/>
    <property type="evidence" value="ECO:0007669"/>
    <property type="project" value="InterPro"/>
</dbReference>
<dbReference type="PROSITE" id="PS50994">
    <property type="entry name" value="INTEGRASE"/>
    <property type="match status" value="1"/>
</dbReference>
<dbReference type="PANTHER" id="PTHR37984">
    <property type="entry name" value="PROTEIN CBG26694"/>
    <property type="match status" value="1"/>
</dbReference>
<dbReference type="SUPFAM" id="SSF56672">
    <property type="entry name" value="DNA/RNA polymerases"/>
    <property type="match status" value="1"/>
</dbReference>
<evidence type="ECO:0000259" key="3">
    <source>
        <dbReference type="PROSITE" id="PS50878"/>
    </source>
</evidence>
<dbReference type="InterPro" id="IPR050951">
    <property type="entry name" value="Retrovirus_Pol_polyprotein"/>
</dbReference>
<dbReference type="Pfam" id="PF00078">
    <property type="entry name" value="RVT_1"/>
    <property type="match status" value="1"/>
</dbReference>
<feature type="region of interest" description="Disordered" evidence="2">
    <location>
        <begin position="691"/>
        <end position="745"/>
    </location>
</feature>
<dbReference type="CDD" id="cd09279">
    <property type="entry name" value="RNase_HI_like"/>
    <property type="match status" value="1"/>
</dbReference>
<dbReference type="GO" id="GO:0003676">
    <property type="term" value="F:nucleic acid binding"/>
    <property type="evidence" value="ECO:0007669"/>
    <property type="project" value="InterPro"/>
</dbReference>
<comment type="caution">
    <text evidence="6">The sequence shown here is derived from an EMBL/GenBank/DDBJ whole genome shotgun (WGS) entry which is preliminary data.</text>
</comment>
<dbReference type="Pfam" id="PF03732">
    <property type="entry name" value="Retrotrans_gag"/>
    <property type="match status" value="1"/>
</dbReference>
<feature type="compositionally biased region" description="Basic and acidic residues" evidence="2">
    <location>
        <begin position="732"/>
        <end position="743"/>
    </location>
</feature>
<organism evidence="6 7">
    <name type="scientific">Lolium multiflorum</name>
    <name type="common">Italian ryegrass</name>
    <name type="synonym">Lolium perenne subsp. multiflorum</name>
    <dbReference type="NCBI Taxonomy" id="4521"/>
    <lineage>
        <taxon>Eukaryota</taxon>
        <taxon>Viridiplantae</taxon>
        <taxon>Streptophyta</taxon>
        <taxon>Embryophyta</taxon>
        <taxon>Tracheophyta</taxon>
        <taxon>Spermatophyta</taxon>
        <taxon>Magnoliopsida</taxon>
        <taxon>Liliopsida</taxon>
        <taxon>Poales</taxon>
        <taxon>Poaceae</taxon>
        <taxon>BOP clade</taxon>
        <taxon>Pooideae</taxon>
        <taxon>Poodae</taxon>
        <taxon>Poeae</taxon>
        <taxon>Poeae Chloroplast Group 2 (Poeae type)</taxon>
        <taxon>Loliodinae</taxon>
        <taxon>Loliinae</taxon>
        <taxon>Lolium</taxon>
    </lineage>
</organism>
<dbReference type="Proteomes" id="UP001231189">
    <property type="component" value="Unassembled WGS sequence"/>
</dbReference>
<dbReference type="Gene3D" id="1.10.340.70">
    <property type="match status" value="1"/>
</dbReference>
<evidence type="ECO:0000256" key="1">
    <source>
        <dbReference type="ARBA" id="ARBA00023268"/>
    </source>
</evidence>
<dbReference type="GO" id="GO:0015074">
    <property type="term" value="P:DNA integration"/>
    <property type="evidence" value="ECO:0007669"/>
    <property type="project" value="InterPro"/>
</dbReference>
<dbReference type="InterPro" id="IPR000477">
    <property type="entry name" value="RT_dom"/>
</dbReference>
<dbReference type="InterPro" id="IPR036397">
    <property type="entry name" value="RNaseH_sf"/>
</dbReference>
<feature type="domain" description="Integrase catalytic" evidence="5">
    <location>
        <begin position="1536"/>
        <end position="1696"/>
    </location>
</feature>
<keyword evidence="7" id="KW-1185">Reference proteome</keyword>
<feature type="compositionally biased region" description="Basic and acidic residues" evidence="2">
    <location>
        <begin position="691"/>
        <end position="719"/>
    </location>
</feature>
<gene>
    <name evidence="6" type="ORF">QYE76_040000</name>
</gene>
<evidence type="ECO:0000259" key="4">
    <source>
        <dbReference type="PROSITE" id="PS50879"/>
    </source>
</evidence>
<reference evidence="6" key="1">
    <citation type="submission" date="2023-07" db="EMBL/GenBank/DDBJ databases">
        <title>A chromosome-level genome assembly of Lolium multiflorum.</title>
        <authorList>
            <person name="Chen Y."/>
            <person name="Copetti D."/>
            <person name="Kolliker R."/>
            <person name="Studer B."/>
        </authorList>
    </citation>
    <scope>NUCLEOTIDE SEQUENCE</scope>
    <source>
        <strain evidence="6">02402/16</strain>
        <tissue evidence="6">Leaf</tissue>
    </source>
</reference>
<dbReference type="Pfam" id="PF00665">
    <property type="entry name" value="rve"/>
    <property type="match status" value="1"/>
</dbReference>
<dbReference type="InterPro" id="IPR041588">
    <property type="entry name" value="Integrase_H2C2"/>
</dbReference>
<dbReference type="PANTHER" id="PTHR37984:SF5">
    <property type="entry name" value="PROTEIN NYNRIN-LIKE"/>
    <property type="match status" value="1"/>
</dbReference>
<dbReference type="SUPFAM" id="SSF53098">
    <property type="entry name" value="Ribonuclease H-like"/>
    <property type="match status" value="2"/>
</dbReference>
<dbReference type="PROSITE" id="PS50878">
    <property type="entry name" value="RT_POL"/>
    <property type="match status" value="1"/>
</dbReference>
<dbReference type="Pfam" id="PF17919">
    <property type="entry name" value="RT_RNaseH_2"/>
    <property type="match status" value="1"/>
</dbReference>
<evidence type="ECO:0000259" key="5">
    <source>
        <dbReference type="PROSITE" id="PS50994"/>
    </source>
</evidence>
<dbReference type="InterPro" id="IPR043128">
    <property type="entry name" value="Rev_trsase/Diguanyl_cyclase"/>
</dbReference>
<dbReference type="FunFam" id="3.30.420.10:FF:000032">
    <property type="entry name" value="Retrovirus-related Pol polyprotein from transposon 297-like Protein"/>
    <property type="match status" value="1"/>
</dbReference>
<dbReference type="Gene3D" id="3.30.420.10">
    <property type="entry name" value="Ribonuclease H-like superfamily/Ribonuclease H"/>
    <property type="match status" value="2"/>
</dbReference>
<dbReference type="Gene3D" id="3.30.70.270">
    <property type="match status" value="2"/>
</dbReference>
<dbReference type="InterPro" id="IPR002156">
    <property type="entry name" value="RNaseH_domain"/>
</dbReference>
<sequence>MFTCLPCRELIEAIHTFLARYRSGGTPLQPPGRVPEHLRDDVEGPGPAAALEASRLFVLLNHCSPVGFGRQHILARPVGHRDNLPQQPCRHLRLRLGEPVKYEDLPPEHKKRYDELKAILEADLIGAFEKTRSHGIKFKGFQPEGALDGLDLSLPSDERTRALRQEVNYAVAHSLHRHAESLVNTLERVALNVVQEVTKHKYSPSGPALGTHQGEVPLYTRPPLQHTFAAPQQQGSPAYVVYKVGGDPGDYQFLYEPPKEIPHGYVCTYVPDCNDWMTPVMAARTATAGGVAGAGSSAGADVEKQAWLAKYATSTSHQRSTSAAPTVDEITAIMRDQFGILPKKRMIGYSKPYPNDYDLIPLPPKYRLPDFTKFSGSEGTSSIEHVSRYLAQLGMVSASDELRVRFFSQSLTGPAFGWYTSLLPDSVRTWKQLEEQFHVQYHSETTEASLADLTQVRQRRGETVSEYIQRFRTVRNRCYSVRLTEKEAVELAVAGLSAPLKDLTFQAEYSSLAHMVQKLTAYEQRHPELYQDKYKRVALIETDEDEDFEGDQEVAVAEWTRGAKPVSCKWVKQPGPAKGFDFDLSKTEQIFDLLLKEKQLKLPEGHKIPTPQEMNGKPYCKWHHTFTHATNDCKVLRGQIQMAIEQGRLLFGQFAMRVDTQPFPEVNMVDLSHCIGREPGFSFDINMAGLADRHDEDKPESSRSRGKGEEEADPHDRPQTMKSGESSVSITMEKEADSSDRLKPTSTRLLPVRDMDLAGDGKLGYGFTSADELEEIDIGPGDKPRPTFVSKKLDPQLKSQLIALLKEYPDCFAWDYTEMPGLDRSIIEHRLPLKKGFRPFQQRARQMKAEILVEVKKEIQKMLDAGFIRPCRYAEWISNVVPVEKKDGRWRVAIDFRNLNSATPKDEYPMPVAETLINAAAGHKVLSFMDGNAGYNQIFMAPEDINKTAFRVPGSVGLFEYVVMTFGLKNAGATYQRAMNYIFHDLIGKLVEIYIDDVVVKSVSVDGHLGDLRRVLDRTRKFGLRMNPKKCAFGVTAGQFLGFLVHERGIEIGLKSQEAVRTMKPPTTKKELQCLIGKINFVRRFISNLSGRIEPFMGLVKIKSDEEFRWGAEQQKAFDDIKEYLTKPPVLVPPQQDRPFYIYLSVADTSIASVVVQVYDGLEKVVFYLSRRMLDAETRYLEIEKLCLCLFFTCTKIQHILLKAEIIVICKSDVIKHMLSAPVLKGRLGKWMFALSEFDIRYQPAKAVKGQALADLIAERINTDVAALSVRAWTMFFDGSVCEDGCGIGMLLVSPRGATYSFSIRLSTPCTNNVAEYEAICKGMELLLDAGAEAVEIFGDSKLVISQLTEEYKCESGSLFPLWMQCRELMAQFRYINFHWIPRTQNTEANDLAQTASGYKDVVEEADFQVQLMEPDDWRADIFNYLKDPARGAPKRIRYRAMKYVLIGDDMFYRTLEGLLLKCLGPAESNRLLHEVHEGACGTHQSAHKMKWLIRRSGFYWPTMLEDCFQYYKGCQACQKFGSIQMVPASAMNPIIKPWPFRGWGMDMIGKIHPPSSKGHVWVLAITDYFTKWVEAVPMKAVNASDVVDFVKEHVIHRFGIPQTITTDGGSVFVSKEFRKFCDDMGIKSIRSSPYYAQANGQAEASNKSLIKLIKRKIDENPRRWHEVLSEALWAYRMSCHGAIKTSPYHLVYGQEAVLPWEIQAGSRRVTFQNDLTTEEYAALMSDSIEDATELRLWSLEKIKENKAKVARAYNKKLKPKEFQVGDLVWEAVLPLGTKDKMYGKWSPNWHGPYKVDQVLKGNAYMLEQLDGRKFPVAVNGQHLKKYFPSMWDDQQ</sequence>
<feature type="domain" description="Reverse transcriptase" evidence="3">
    <location>
        <begin position="864"/>
        <end position="1045"/>
    </location>
</feature>
<feature type="compositionally biased region" description="Polar residues" evidence="2">
    <location>
        <begin position="720"/>
        <end position="730"/>
    </location>
</feature>
<evidence type="ECO:0000313" key="7">
    <source>
        <dbReference type="Proteomes" id="UP001231189"/>
    </source>
</evidence>
<name>A0AAD8TC54_LOLMU</name>
<dbReference type="Pfam" id="PF17921">
    <property type="entry name" value="Integrase_H2C2"/>
    <property type="match status" value="1"/>
</dbReference>
<evidence type="ECO:0000313" key="6">
    <source>
        <dbReference type="EMBL" id="KAK1679152.1"/>
    </source>
</evidence>
<dbReference type="PROSITE" id="PS50879">
    <property type="entry name" value="RNASE_H_1"/>
    <property type="match status" value="1"/>
</dbReference>
<protein>
    <submittedName>
        <fullName evidence="6">Uncharacterized protein</fullName>
    </submittedName>
</protein>
<dbReference type="InterPro" id="IPR043502">
    <property type="entry name" value="DNA/RNA_pol_sf"/>
</dbReference>
<dbReference type="EMBL" id="JAUUTY010000002">
    <property type="protein sequence ID" value="KAK1679152.1"/>
    <property type="molecule type" value="Genomic_DNA"/>
</dbReference>
<dbReference type="InterPro" id="IPR001584">
    <property type="entry name" value="Integrase_cat-core"/>
</dbReference>
<dbReference type="InterPro" id="IPR012337">
    <property type="entry name" value="RNaseH-like_sf"/>
</dbReference>
<dbReference type="Gene3D" id="3.10.10.10">
    <property type="entry name" value="HIV Type 1 Reverse Transcriptase, subunit A, domain 1"/>
    <property type="match status" value="1"/>
</dbReference>
<keyword evidence="1" id="KW-0511">Multifunctional enzyme</keyword>
<feature type="domain" description="RNase H type-1" evidence="4">
    <location>
        <begin position="1269"/>
        <end position="1402"/>
    </location>
</feature>